<sequence>MDTNEDAKPVVRRRHSRELKSQVLAQCAAPGASVAKVAMAHGVNANLVHKWRRQSEALGNSEVAAFVPVAVAPPSMASEAPQFVDLELQRGPINVRVRWPMPAAPSCAAWFREILR</sequence>
<reference evidence="1 2" key="1">
    <citation type="submission" date="2020-06" db="EMBL/GenBank/DDBJ databases">
        <title>Schlegella sp. ID0723 isolated from air conditioner.</title>
        <authorList>
            <person name="Kim D.Y."/>
            <person name="Kim D.-U."/>
        </authorList>
    </citation>
    <scope>NUCLEOTIDE SEQUENCE [LARGE SCALE GENOMIC DNA]</scope>
    <source>
        <strain evidence="1 2">ID0723</strain>
    </source>
</reference>
<keyword evidence="2" id="KW-1185">Reference proteome</keyword>
<name>A0A7Y6NRS4_9BURK</name>
<dbReference type="InterPro" id="IPR009057">
    <property type="entry name" value="Homeodomain-like_sf"/>
</dbReference>
<evidence type="ECO:0000313" key="2">
    <source>
        <dbReference type="Proteomes" id="UP000529637"/>
    </source>
</evidence>
<dbReference type="EMBL" id="JABWMJ010000011">
    <property type="protein sequence ID" value="NUZ08094.1"/>
    <property type="molecule type" value="Genomic_DNA"/>
</dbReference>
<evidence type="ECO:0000313" key="1">
    <source>
        <dbReference type="EMBL" id="NUZ08094.1"/>
    </source>
</evidence>
<dbReference type="Pfam" id="PF01527">
    <property type="entry name" value="HTH_Tnp_1"/>
    <property type="match status" value="1"/>
</dbReference>
<comment type="caution">
    <text evidence="1">The sequence shown here is derived from an EMBL/GenBank/DDBJ whole genome shotgun (WGS) entry which is preliminary data.</text>
</comment>
<organism evidence="1 2">
    <name type="scientific">Piscinibacter koreensis</name>
    <dbReference type="NCBI Taxonomy" id="2742824"/>
    <lineage>
        <taxon>Bacteria</taxon>
        <taxon>Pseudomonadati</taxon>
        <taxon>Pseudomonadota</taxon>
        <taxon>Betaproteobacteria</taxon>
        <taxon>Burkholderiales</taxon>
        <taxon>Sphaerotilaceae</taxon>
        <taxon>Piscinibacter</taxon>
    </lineage>
</organism>
<dbReference type="GO" id="GO:0003677">
    <property type="term" value="F:DNA binding"/>
    <property type="evidence" value="ECO:0007669"/>
    <property type="project" value="InterPro"/>
</dbReference>
<dbReference type="Proteomes" id="UP000529637">
    <property type="component" value="Unassembled WGS sequence"/>
</dbReference>
<dbReference type="GO" id="GO:0004803">
    <property type="term" value="F:transposase activity"/>
    <property type="evidence" value="ECO:0007669"/>
    <property type="project" value="InterPro"/>
</dbReference>
<dbReference type="RefSeq" id="WP_176070935.1">
    <property type="nucleotide sequence ID" value="NZ_JABWMJ010000011.1"/>
</dbReference>
<dbReference type="SUPFAM" id="SSF46689">
    <property type="entry name" value="Homeodomain-like"/>
    <property type="match status" value="1"/>
</dbReference>
<dbReference type="AlphaFoldDB" id="A0A7Y6NRS4"/>
<dbReference type="GO" id="GO:0006313">
    <property type="term" value="P:DNA transposition"/>
    <property type="evidence" value="ECO:0007669"/>
    <property type="project" value="InterPro"/>
</dbReference>
<protein>
    <submittedName>
        <fullName evidence="1">Transposase</fullName>
    </submittedName>
</protein>
<accession>A0A7Y6NRS4</accession>
<dbReference type="NCBIfam" id="NF047595">
    <property type="entry name" value="IS66_ISRel24_TnpA"/>
    <property type="match status" value="1"/>
</dbReference>
<dbReference type="InterPro" id="IPR002514">
    <property type="entry name" value="Transposase_8"/>
</dbReference>
<gene>
    <name evidence="1" type="ORF">HQN59_20230</name>
</gene>
<proteinExistence type="predicted"/>